<comment type="caution">
    <text evidence="1">The sequence shown here is derived from an EMBL/GenBank/DDBJ whole genome shotgun (WGS) entry which is preliminary data.</text>
</comment>
<keyword evidence="1" id="KW-0378">Hydrolase</keyword>
<evidence type="ECO:0000313" key="1">
    <source>
        <dbReference type="EMBL" id="MEX3937125.1"/>
    </source>
</evidence>
<name>A0ACC6UBS5_9BURK</name>
<evidence type="ECO:0000313" key="2">
    <source>
        <dbReference type="Proteomes" id="UP001558850"/>
    </source>
</evidence>
<reference evidence="1" key="1">
    <citation type="submission" date="2024-07" db="EMBL/GenBank/DDBJ databases">
        <title>A survey of Mimosa microsymbionts across Brazilian biomes reveals a high diversity of Paraburkholderia nodulating endemic species, but also that Cupriavidus is common as a symbiont of widespread species.</title>
        <authorList>
            <person name="Rouws L."/>
            <person name="Barauna A."/>
            <person name="Beukes C."/>
            <person name="Rouws J.R.C."/>
            <person name="De Faria S.M."/>
            <person name="Gross E."/>
            <person name="Bueno Dos Reis Junior F."/>
            <person name="Simon M.F."/>
            <person name="Maluk M."/>
            <person name="Odee D.W."/>
            <person name="Kenicer G."/>
            <person name="Young J.P.W."/>
            <person name="Reis V.M."/>
            <person name="Zilli J."/>
            <person name="James E.K."/>
        </authorList>
    </citation>
    <scope>NUCLEOTIDE SEQUENCE</scope>
    <source>
        <strain evidence="1">EG181B</strain>
    </source>
</reference>
<accession>A0ACC6UBS5</accession>
<sequence length="158" mass="16849">MNSLAESTMSEPLSSQPIKTGPGRWSPGEIEQMPLRGFQRALGITLDMVSPNHICAHIAVGEQHVNSGGVVHGGVLMALADSLGAMGALQNLRPSQRTATLESKTNFVRPCCGTRISAECTAVHIGRQTSVWQTVLSDERGAPCAYVTQTQLHIEVDS</sequence>
<gene>
    <name evidence="1" type="ORF">AB4Y32_36205</name>
</gene>
<proteinExistence type="predicted"/>
<dbReference type="EC" id="3.1.2.-" evidence="1"/>
<organism evidence="1 2">
    <name type="scientific">Paraburkholderia phymatum</name>
    <dbReference type="NCBI Taxonomy" id="148447"/>
    <lineage>
        <taxon>Bacteria</taxon>
        <taxon>Pseudomonadati</taxon>
        <taxon>Pseudomonadota</taxon>
        <taxon>Betaproteobacteria</taxon>
        <taxon>Burkholderiales</taxon>
        <taxon>Burkholderiaceae</taxon>
        <taxon>Paraburkholderia</taxon>
    </lineage>
</organism>
<dbReference type="Proteomes" id="UP001558850">
    <property type="component" value="Unassembled WGS sequence"/>
</dbReference>
<keyword evidence="2" id="KW-1185">Reference proteome</keyword>
<dbReference type="EMBL" id="JBFRCH010000044">
    <property type="protein sequence ID" value="MEX3937125.1"/>
    <property type="molecule type" value="Genomic_DNA"/>
</dbReference>
<protein>
    <submittedName>
        <fullName evidence="1">PaaI family thioesterase</fullName>
        <ecNumber evidence="1">3.1.2.-</ecNumber>
    </submittedName>
</protein>